<evidence type="ECO:0000256" key="1">
    <source>
        <dbReference type="SAM" id="MobiDB-lite"/>
    </source>
</evidence>
<comment type="caution">
    <text evidence="2">The sequence shown here is derived from an EMBL/GenBank/DDBJ whole genome shotgun (WGS) entry which is preliminary data.</text>
</comment>
<proteinExistence type="predicted"/>
<name>A0A5C6VJA4_9BURK</name>
<dbReference type="Proteomes" id="UP000321776">
    <property type="component" value="Unassembled WGS sequence"/>
</dbReference>
<feature type="region of interest" description="Disordered" evidence="1">
    <location>
        <begin position="24"/>
        <end position="44"/>
    </location>
</feature>
<dbReference type="RefSeq" id="WP_147234931.1">
    <property type="nucleotide sequence ID" value="NZ_VOQS01000002.1"/>
</dbReference>
<dbReference type="EMBL" id="VOQS01000002">
    <property type="protein sequence ID" value="TXC85563.1"/>
    <property type="molecule type" value="Genomic_DNA"/>
</dbReference>
<protein>
    <submittedName>
        <fullName evidence="2">Uncharacterized protein</fullName>
    </submittedName>
</protein>
<reference evidence="2 3" key="1">
    <citation type="journal article" date="2018" name="Int. J. Syst. Evol. Microbiol.">
        <title>Paraburkholderia azotifigens sp. nov., a nitrogen-fixing bacterium isolated from paddy soil.</title>
        <authorList>
            <person name="Choi G.M."/>
            <person name="Im W.T."/>
        </authorList>
    </citation>
    <scope>NUCLEOTIDE SEQUENCE [LARGE SCALE GENOMIC DNA]</scope>
    <source>
        <strain evidence="2 3">NF 2-5-3</strain>
    </source>
</reference>
<accession>A0A5C6VJA4</accession>
<evidence type="ECO:0000313" key="2">
    <source>
        <dbReference type="EMBL" id="TXC85563.1"/>
    </source>
</evidence>
<gene>
    <name evidence="2" type="ORF">FRZ40_17075</name>
</gene>
<evidence type="ECO:0000313" key="3">
    <source>
        <dbReference type="Proteomes" id="UP000321776"/>
    </source>
</evidence>
<organism evidence="2 3">
    <name type="scientific">Paraburkholderia azotifigens</name>
    <dbReference type="NCBI Taxonomy" id="2057004"/>
    <lineage>
        <taxon>Bacteria</taxon>
        <taxon>Pseudomonadati</taxon>
        <taxon>Pseudomonadota</taxon>
        <taxon>Betaproteobacteria</taxon>
        <taxon>Burkholderiales</taxon>
        <taxon>Burkholderiaceae</taxon>
        <taxon>Paraburkholderia</taxon>
    </lineage>
</organism>
<sequence>MSNVQTQADVVTFTADQWKNEQASEALGVTKSVPKKKEPTPGMKAILVPDESFRRAKKQMKAYPAFRPALDLPEVIGAMIDVCAADPALMERVIRRIVESRKAQLAAMESGAMAAP</sequence>
<dbReference type="AlphaFoldDB" id="A0A5C6VJA4"/>